<proteinExistence type="predicted"/>
<dbReference type="NCBIfam" id="TIGR01470">
    <property type="entry name" value="cysG_Nterm"/>
    <property type="match status" value="1"/>
</dbReference>
<dbReference type="Gene3D" id="3.30.160.110">
    <property type="entry name" value="Siroheme synthase, domain 2"/>
    <property type="match status" value="1"/>
</dbReference>
<dbReference type="Pfam" id="PF14824">
    <property type="entry name" value="Sirohm_synth_M"/>
    <property type="match status" value="1"/>
</dbReference>
<keyword evidence="4" id="KW-0520">NAD</keyword>
<protein>
    <recommendedName>
        <fullName evidence="2">precorrin-2 dehydrogenase</fullName>
        <ecNumber evidence="2">1.3.1.76</ecNumber>
    </recommendedName>
</protein>
<dbReference type="Gene3D" id="3.40.50.720">
    <property type="entry name" value="NAD(P)-binding Rossmann-like Domain"/>
    <property type="match status" value="1"/>
</dbReference>
<evidence type="ECO:0000256" key="1">
    <source>
        <dbReference type="ARBA" id="ARBA00005010"/>
    </source>
</evidence>
<dbReference type="UniPathway" id="UPA00262">
    <property type="reaction ID" value="UER00222"/>
</dbReference>
<evidence type="ECO:0000259" key="7">
    <source>
        <dbReference type="Pfam" id="PF14824"/>
    </source>
</evidence>
<evidence type="ECO:0000313" key="8">
    <source>
        <dbReference type="EMBL" id="OWJ67526.1"/>
    </source>
</evidence>
<sequence length="189" mass="20093">MLPISLCPEAVSVALVGIGDKAVRRLAQLDEGGFTVTVFSDNPSPDLVLAAGDRLRRGLPGAADLSTHRLLLVADLDEAPSADLAILARQLGLLVNVEDRTALCDFHLPAIVRRGDLVVAISTGGQSPRLAGRLRLFAERLIHRDWGGRLARLGLLRAELRAQGKAPHEISRAVDAVIDGEGWLGRPGA</sequence>
<dbReference type="GO" id="GO:0043115">
    <property type="term" value="F:precorrin-2 dehydrogenase activity"/>
    <property type="evidence" value="ECO:0007669"/>
    <property type="project" value="UniProtKB-EC"/>
</dbReference>
<dbReference type="AlphaFoldDB" id="A0A211ZQR4"/>
<dbReference type="SUPFAM" id="SSF51735">
    <property type="entry name" value="NAD(P)-binding Rossmann-fold domains"/>
    <property type="match status" value="1"/>
</dbReference>
<keyword evidence="5" id="KW-0627">Porphyrin biosynthesis</keyword>
<name>A0A211ZQR4_9PROT</name>
<comment type="catalytic activity">
    <reaction evidence="6">
        <text>precorrin-2 + NAD(+) = sirohydrochlorin + NADH + 2 H(+)</text>
        <dbReference type="Rhea" id="RHEA:15613"/>
        <dbReference type="ChEBI" id="CHEBI:15378"/>
        <dbReference type="ChEBI" id="CHEBI:57540"/>
        <dbReference type="ChEBI" id="CHEBI:57945"/>
        <dbReference type="ChEBI" id="CHEBI:58351"/>
        <dbReference type="ChEBI" id="CHEBI:58827"/>
        <dbReference type="EC" id="1.3.1.76"/>
    </reaction>
</comment>
<keyword evidence="3" id="KW-0560">Oxidoreductase</keyword>
<dbReference type="EC" id="1.3.1.76" evidence="2"/>
<comment type="caution">
    <text evidence="8">The sequence shown here is derived from an EMBL/GenBank/DDBJ whole genome shotgun (WGS) entry which is preliminary data.</text>
</comment>
<accession>A0A211ZQR4</accession>
<evidence type="ECO:0000313" key="9">
    <source>
        <dbReference type="Proteomes" id="UP000196655"/>
    </source>
</evidence>
<dbReference type="SUPFAM" id="SSF75615">
    <property type="entry name" value="Siroheme synthase middle domains-like"/>
    <property type="match status" value="1"/>
</dbReference>
<dbReference type="GO" id="GO:0019354">
    <property type="term" value="P:siroheme biosynthetic process"/>
    <property type="evidence" value="ECO:0007669"/>
    <property type="project" value="UniProtKB-UniPathway"/>
</dbReference>
<dbReference type="PANTHER" id="PTHR35330">
    <property type="entry name" value="SIROHEME BIOSYNTHESIS PROTEIN MET8"/>
    <property type="match status" value="1"/>
</dbReference>
<organism evidence="8 9">
    <name type="scientific">Inquilinus limosus</name>
    <dbReference type="NCBI Taxonomy" id="171674"/>
    <lineage>
        <taxon>Bacteria</taxon>
        <taxon>Pseudomonadati</taxon>
        <taxon>Pseudomonadota</taxon>
        <taxon>Alphaproteobacteria</taxon>
        <taxon>Rhodospirillales</taxon>
        <taxon>Rhodospirillaceae</taxon>
        <taxon>Inquilinus</taxon>
    </lineage>
</organism>
<evidence type="ECO:0000256" key="2">
    <source>
        <dbReference type="ARBA" id="ARBA00012400"/>
    </source>
</evidence>
<dbReference type="STRING" id="1122125.GCA_000423185_00235"/>
<dbReference type="Proteomes" id="UP000196655">
    <property type="component" value="Unassembled WGS sequence"/>
</dbReference>
<keyword evidence="9" id="KW-1185">Reference proteome</keyword>
<feature type="domain" description="Siroheme synthase central" evidence="7">
    <location>
        <begin position="114"/>
        <end position="135"/>
    </location>
</feature>
<dbReference type="GO" id="GO:0004325">
    <property type="term" value="F:ferrochelatase activity"/>
    <property type="evidence" value="ECO:0007669"/>
    <property type="project" value="InterPro"/>
</dbReference>
<evidence type="ECO:0000256" key="5">
    <source>
        <dbReference type="ARBA" id="ARBA00023244"/>
    </source>
</evidence>
<evidence type="ECO:0000256" key="6">
    <source>
        <dbReference type="ARBA" id="ARBA00047561"/>
    </source>
</evidence>
<dbReference type="EMBL" id="NHON01000012">
    <property type="protein sequence ID" value="OWJ67526.1"/>
    <property type="molecule type" value="Genomic_DNA"/>
</dbReference>
<evidence type="ECO:0000256" key="3">
    <source>
        <dbReference type="ARBA" id="ARBA00023002"/>
    </source>
</evidence>
<gene>
    <name evidence="8" type="ORF">BWR60_08965</name>
</gene>
<dbReference type="InterPro" id="IPR028161">
    <property type="entry name" value="Met8-like"/>
</dbReference>
<dbReference type="InterPro" id="IPR028281">
    <property type="entry name" value="Sirohaem_synthase_central"/>
</dbReference>
<reference evidence="9" key="1">
    <citation type="submission" date="2017-05" db="EMBL/GenBank/DDBJ databases">
        <authorList>
            <person name="Macchi M."/>
            <person name="Festa S."/>
            <person name="Coppotelli B.M."/>
            <person name="Morelli I.S."/>
        </authorList>
    </citation>
    <scope>NUCLEOTIDE SEQUENCE [LARGE SCALE GENOMIC DNA]</scope>
    <source>
        <strain evidence="9">I</strain>
    </source>
</reference>
<dbReference type="Pfam" id="PF13241">
    <property type="entry name" value="NAD_binding_7"/>
    <property type="match status" value="1"/>
</dbReference>
<dbReference type="RefSeq" id="WP_088150665.1">
    <property type="nucleotide sequence ID" value="NZ_NHON01000012.1"/>
</dbReference>
<evidence type="ECO:0000256" key="4">
    <source>
        <dbReference type="ARBA" id="ARBA00023027"/>
    </source>
</evidence>
<dbReference type="OrthoDB" id="9815856at2"/>
<comment type="pathway">
    <text evidence="1">Porphyrin-containing compound metabolism; siroheme biosynthesis; sirohydrochlorin from precorrin-2: step 1/1.</text>
</comment>
<dbReference type="InterPro" id="IPR036291">
    <property type="entry name" value="NAD(P)-bd_dom_sf"/>
</dbReference>
<dbReference type="PANTHER" id="PTHR35330:SF1">
    <property type="entry name" value="SIROHEME BIOSYNTHESIS PROTEIN MET8"/>
    <property type="match status" value="1"/>
</dbReference>
<dbReference type="InterPro" id="IPR006367">
    <property type="entry name" value="Sirohaem_synthase_N"/>
</dbReference>